<dbReference type="InterPro" id="IPR004710">
    <property type="entry name" value="Bilac:Na_transpt"/>
</dbReference>
<dbReference type="PANTHER" id="PTHR10361">
    <property type="entry name" value="SODIUM-BILE ACID COTRANSPORTER"/>
    <property type="match status" value="1"/>
</dbReference>
<dbReference type="Proteomes" id="UP000291469">
    <property type="component" value="Chromosome"/>
</dbReference>
<dbReference type="GO" id="GO:0016020">
    <property type="term" value="C:membrane"/>
    <property type="evidence" value="ECO:0007669"/>
    <property type="project" value="UniProtKB-SubCell"/>
</dbReference>
<feature type="transmembrane region" description="Helical" evidence="5">
    <location>
        <begin position="95"/>
        <end position="117"/>
    </location>
</feature>
<gene>
    <name evidence="6" type="ORF">ER308_18145</name>
</gene>
<dbReference type="Pfam" id="PF01758">
    <property type="entry name" value="SBF"/>
    <property type="match status" value="1"/>
</dbReference>
<organism evidence="6 7">
    <name type="scientific">Egibacter rhizosphaerae</name>
    <dbReference type="NCBI Taxonomy" id="1670831"/>
    <lineage>
        <taxon>Bacteria</taxon>
        <taxon>Bacillati</taxon>
        <taxon>Actinomycetota</taxon>
        <taxon>Nitriliruptoria</taxon>
        <taxon>Egibacterales</taxon>
        <taxon>Egibacteraceae</taxon>
        <taxon>Egibacter</taxon>
    </lineage>
</organism>
<dbReference type="RefSeq" id="WP_131156295.1">
    <property type="nucleotide sequence ID" value="NZ_CP036402.1"/>
</dbReference>
<feature type="transmembrane region" description="Helical" evidence="5">
    <location>
        <begin position="155"/>
        <end position="176"/>
    </location>
</feature>
<feature type="transmembrane region" description="Helical" evidence="5">
    <location>
        <begin position="221"/>
        <end position="241"/>
    </location>
</feature>
<sequence>MERLRAIERHLLPLVLATTAFGLAVPEVGQALSRAITPLLAILMLCVALTFDVAALRAVLRRPGVQALATGLVYGPMSVTGFILGRLVFGQGPLGLGITLVGVLPTDVSSPLLVWIARGNVAMATVLNAVNTALAPFLVPALFLLLTGIDLEVPVGALVGELALTVLAPTAVGVALRSRWPRRIEPFEPALSAGSSLAYLALLLAVIGPNAGAILGAPIQVLLVAAAALALNATGYLLALAARPLLSRRGDRIAMLFTVSKKEFSIAAFVVFASGLPPEVALPAVVYAVVQMLTSPAVAAAIARQA</sequence>
<keyword evidence="3 5" id="KW-1133">Transmembrane helix</keyword>
<keyword evidence="4 5" id="KW-0472">Membrane</keyword>
<feature type="transmembrane region" description="Helical" evidence="5">
    <location>
        <begin position="67"/>
        <end position="89"/>
    </location>
</feature>
<evidence type="ECO:0000256" key="5">
    <source>
        <dbReference type="SAM" id="Phobius"/>
    </source>
</evidence>
<dbReference type="InterPro" id="IPR038770">
    <property type="entry name" value="Na+/solute_symporter_sf"/>
</dbReference>
<evidence type="ECO:0000256" key="2">
    <source>
        <dbReference type="ARBA" id="ARBA00022692"/>
    </source>
</evidence>
<dbReference type="KEGG" id="erz:ER308_18145"/>
<name>A0A411YJJ7_9ACTN</name>
<accession>A0A411YJJ7</accession>
<dbReference type="InterPro" id="IPR002657">
    <property type="entry name" value="BilAc:Na_symport/Acr3"/>
</dbReference>
<proteinExistence type="predicted"/>
<reference evidence="6 7" key="1">
    <citation type="submission" date="2019-01" db="EMBL/GenBank/DDBJ databases">
        <title>Egibacter rhizosphaerae EGI 80759T.</title>
        <authorList>
            <person name="Chen D.-D."/>
            <person name="Tian Y."/>
            <person name="Jiao J.-Y."/>
            <person name="Zhang X.-T."/>
            <person name="Zhang Y.-G."/>
            <person name="Zhang Y."/>
            <person name="Xiao M."/>
            <person name="Shu W.-S."/>
            <person name="Li W.-J."/>
        </authorList>
    </citation>
    <scope>NUCLEOTIDE SEQUENCE [LARGE SCALE GENOMIC DNA]</scope>
    <source>
        <strain evidence="6 7">EGI 80759</strain>
    </source>
</reference>
<evidence type="ECO:0000256" key="1">
    <source>
        <dbReference type="ARBA" id="ARBA00004141"/>
    </source>
</evidence>
<feature type="transmembrane region" description="Helical" evidence="5">
    <location>
        <begin position="129"/>
        <end position="149"/>
    </location>
</feature>
<evidence type="ECO:0000256" key="3">
    <source>
        <dbReference type="ARBA" id="ARBA00022989"/>
    </source>
</evidence>
<evidence type="ECO:0000313" key="7">
    <source>
        <dbReference type="Proteomes" id="UP000291469"/>
    </source>
</evidence>
<dbReference type="PANTHER" id="PTHR10361:SF28">
    <property type="entry name" value="P3 PROTEIN-RELATED"/>
    <property type="match status" value="1"/>
</dbReference>
<dbReference type="AlphaFoldDB" id="A0A411YJJ7"/>
<dbReference type="EMBL" id="CP036402">
    <property type="protein sequence ID" value="QBI21302.1"/>
    <property type="molecule type" value="Genomic_DNA"/>
</dbReference>
<feature type="transmembrane region" description="Helical" evidence="5">
    <location>
        <begin position="197"/>
        <end position="215"/>
    </location>
</feature>
<keyword evidence="7" id="KW-1185">Reference proteome</keyword>
<evidence type="ECO:0000256" key="4">
    <source>
        <dbReference type="ARBA" id="ARBA00023136"/>
    </source>
</evidence>
<dbReference type="Gene3D" id="1.20.1530.20">
    <property type="match status" value="1"/>
</dbReference>
<evidence type="ECO:0000313" key="6">
    <source>
        <dbReference type="EMBL" id="QBI21302.1"/>
    </source>
</evidence>
<dbReference type="OrthoDB" id="5244178at2"/>
<protein>
    <submittedName>
        <fullName evidence="6">Bile acid:sodium symporter family protein</fullName>
    </submittedName>
</protein>
<comment type="subcellular location">
    <subcellularLocation>
        <location evidence="1">Membrane</location>
        <topology evidence="1">Multi-pass membrane protein</topology>
    </subcellularLocation>
</comment>
<feature type="transmembrane region" description="Helical" evidence="5">
    <location>
        <begin position="36"/>
        <end position="60"/>
    </location>
</feature>
<keyword evidence="2 5" id="KW-0812">Transmembrane</keyword>